<accession>A0A7D4Q5L7</accession>
<dbReference type="AlphaFoldDB" id="A0A7D4Q5L7"/>
<evidence type="ECO:0000313" key="3">
    <source>
        <dbReference type="EMBL" id="QKJ24862.1"/>
    </source>
</evidence>
<dbReference type="CDD" id="cd05563">
    <property type="entry name" value="PTS_IIB_ascorbate"/>
    <property type="match status" value="1"/>
</dbReference>
<proteinExistence type="predicted"/>
<dbReference type="SUPFAM" id="SSF52794">
    <property type="entry name" value="PTS system IIB component-like"/>
    <property type="match status" value="1"/>
</dbReference>
<keyword evidence="1" id="KW-0808">Transferase</keyword>
<evidence type="ECO:0000259" key="2">
    <source>
        <dbReference type="PROSITE" id="PS51099"/>
    </source>
</evidence>
<protein>
    <submittedName>
        <fullName evidence="3">PTS sugar transporter subunit IIB</fullName>
    </submittedName>
</protein>
<keyword evidence="4" id="KW-1185">Reference proteome</keyword>
<dbReference type="PROSITE" id="PS51099">
    <property type="entry name" value="PTS_EIIB_TYPE_2"/>
    <property type="match status" value="1"/>
</dbReference>
<dbReference type="RefSeq" id="WP_173493159.1">
    <property type="nucleotide sequence ID" value="NZ_CP054056.1"/>
</dbReference>
<gene>
    <name evidence="3" type="ORF">HRU87_01245</name>
</gene>
<name>A0A7D4Q5L7_9MICO</name>
<evidence type="ECO:0000256" key="1">
    <source>
        <dbReference type="ARBA" id="ARBA00022679"/>
    </source>
</evidence>
<dbReference type="InterPro" id="IPR036095">
    <property type="entry name" value="PTS_EIIB-like_sf"/>
</dbReference>
<dbReference type="GO" id="GO:0009401">
    <property type="term" value="P:phosphoenolpyruvate-dependent sugar phosphotransferase system"/>
    <property type="evidence" value="ECO:0007669"/>
    <property type="project" value="InterPro"/>
</dbReference>
<dbReference type="GO" id="GO:0008982">
    <property type="term" value="F:protein-N(PI)-phosphohistidine-sugar phosphotransferase activity"/>
    <property type="evidence" value="ECO:0007669"/>
    <property type="project" value="InterPro"/>
</dbReference>
<reference evidence="3 4" key="1">
    <citation type="submission" date="2020-05" db="EMBL/GenBank/DDBJ databases">
        <title>Aquirufa sp. strain 15G-AUS-rot a new Aquirufa species.</title>
        <authorList>
            <person name="Pitt A."/>
            <person name="Hahn M.W."/>
        </authorList>
    </citation>
    <scope>NUCLEOTIDE SEQUENCE [LARGE SCALE GENOMIC DNA]</scope>
    <source>
        <strain evidence="3 4">15G-AUS-rot</strain>
    </source>
</reference>
<dbReference type="Pfam" id="PF02302">
    <property type="entry name" value="PTS_IIB"/>
    <property type="match status" value="1"/>
</dbReference>
<sequence>MKIYAVCGAGIGTSVLLKSNVDRVLQSLGIEAEVQAVSVSAAMADDSPAQLVFITPELQSQINGIRSEVVVINNIFDLAELSEKLTKSLG</sequence>
<feature type="domain" description="PTS EIIB type-2" evidence="2">
    <location>
        <begin position="1"/>
        <end position="90"/>
    </location>
</feature>
<dbReference type="EMBL" id="CP054056">
    <property type="protein sequence ID" value="QKJ24862.1"/>
    <property type="molecule type" value="Genomic_DNA"/>
</dbReference>
<dbReference type="Proteomes" id="UP000501003">
    <property type="component" value="Chromosome"/>
</dbReference>
<dbReference type="Gene3D" id="3.40.50.2300">
    <property type="match status" value="1"/>
</dbReference>
<dbReference type="KEGG" id="aqg:HRU87_01245"/>
<keyword evidence="3" id="KW-0762">Sugar transport</keyword>
<dbReference type="InterPro" id="IPR013011">
    <property type="entry name" value="PTS_EIIB_2"/>
</dbReference>
<evidence type="ECO:0000313" key="4">
    <source>
        <dbReference type="Proteomes" id="UP000501003"/>
    </source>
</evidence>
<keyword evidence="3" id="KW-0813">Transport</keyword>
<organism evidence="3 4">
    <name type="scientific">Aquiluna borgnonia</name>
    <dbReference type="NCBI Taxonomy" id="2499157"/>
    <lineage>
        <taxon>Bacteria</taxon>
        <taxon>Bacillati</taxon>
        <taxon>Actinomycetota</taxon>
        <taxon>Actinomycetes</taxon>
        <taxon>Micrococcales</taxon>
        <taxon>Microbacteriaceae</taxon>
        <taxon>Luna cluster</taxon>
        <taxon>Luna-1 subcluster</taxon>
        <taxon>Aquiluna</taxon>
    </lineage>
</organism>
<dbReference type="InterPro" id="IPR003501">
    <property type="entry name" value="PTS_EIIB_2/3"/>
</dbReference>